<comment type="similarity">
    <text evidence="2">Belongs to the peptidase M13 family.</text>
</comment>
<name>A0A841C980_9LACT</name>
<dbReference type="InterPro" id="IPR000718">
    <property type="entry name" value="Peptidase_M13"/>
</dbReference>
<dbReference type="EMBL" id="JACHHV010000019">
    <property type="protein sequence ID" value="MBB5888278.1"/>
    <property type="molecule type" value="Genomic_DNA"/>
</dbReference>
<dbReference type="InterPro" id="IPR018497">
    <property type="entry name" value="Peptidase_M13_C"/>
</dbReference>
<dbReference type="PROSITE" id="PS51885">
    <property type="entry name" value="NEPRILYSIN"/>
    <property type="match status" value="1"/>
</dbReference>
<dbReference type="Pfam" id="PF05649">
    <property type="entry name" value="Peptidase_M13_N"/>
    <property type="match status" value="1"/>
</dbReference>
<dbReference type="InterPro" id="IPR042089">
    <property type="entry name" value="Peptidase_M13_dom_2"/>
</dbReference>
<dbReference type="CDD" id="cd08662">
    <property type="entry name" value="M13"/>
    <property type="match status" value="1"/>
</dbReference>
<keyword evidence="7" id="KW-0482">Metalloprotease</keyword>
<evidence type="ECO:0000256" key="7">
    <source>
        <dbReference type="ARBA" id="ARBA00023049"/>
    </source>
</evidence>
<dbReference type="Gene3D" id="1.10.1380.10">
    <property type="entry name" value="Neutral endopeptidase , domain2"/>
    <property type="match status" value="1"/>
</dbReference>
<feature type="domain" description="Peptidase M13 N-terminal" evidence="9">
    <location>
        <begin position="5"/>
        <end position="380"/>
    </location>
</feature>
<keyword evidence="5 10" id="KW-0378">Hydrolase</keyword>
<evidence type="ECO:0000256" key="2">
    <source>
        <dbReference type="ARBA" id="ARBA00007357"/>
    </source>
</evidence>
<dbReference type="GO" id="GO:0004222">
    <property type="term" value="F:metalloendopeptidase activity"/>
    <property type="evidence" value="ECO:0007669"/>
    <property type="project" value="InterPro"/>
</dbReference>
<dbReference type="RefSeq" id="WP_183540191.1">
    <property type="nucleotide sequence ID" value="NZ_JACHHV010000019.1"/>
</dbReference>
<dbReference type="SUPFAM" id="SSF55486">
    <property type="entry name" value="Metalloproteases ('zincins'), catalytic domain"/>
    <property type="match status" value="1"/>
</dbReference>
<evidence type="ECO:0000256" key="3">
    <source>
        <dbReference type="ARBA" id="ARBA00022670"/>
    </source>
</evidence>
<comment type="cofactor">
    <cofactor evidence="1">
        <name>Zn(2+)</name>
        <dbReference type="ChEBI" id="CHEBI:29105"/>
    </cofactor>
</comment>
<keyword evidence="11" id="KW-1185">Reference proteome</keyword>
<comment type="caution">
    <text evidence="10">The sequence shown here is derived from an EMBL/GenBank/DDBJ whole genome shotgun (WGS) entry which is preliminary data.</text>
</comment>
<keyword evidence="6" id="KW-0862">Zinc</keyword>
<reference evidence="10 11" key="1">
    <citation type="submission" date="2020-08" db="EMBL/GenBank/DDBJ databases">
        <title>Genomic Encyclopedia of Type Strains, Phase IV (KMG-IV): sequencing the most valuable type-strain genomes for metagenomic binning, comparative biology and taxonomic classification.</title>
        <authorList>
            <person name="Goeker M."/>
        </authorList>
    </citation>
    <scope>NUCLEOTIDE SEQUENCE [LARGE SCALE GENOMIC DNA]</scope>
    <source>
        <strain evidence="10 11">DSM 14925</strain>
    </source>
</reference>
<evidence type="ECO:0000313" key="10">
    <source>
        <dbReference type="EMBL" id="MBB5888278.1"/>
    </source>
</evidence>
<evidence type="ECO:0000259" key="9">
    <source>
        <dbReference type="Pfam" id="PF05649"/>
    </source>
</evidence>
<dbReference type="GO" id="GO:0005886">
    <property type="term" value="C:plasma membrane"/>
    <property type="evidence" value="ECO:0007669"/>
    <property type="project" value="TreeGrafter"/>
</dbReference>
<evidence type="ECO:0000256" key="1">
    <source>
        <dbReference type="ARBA" id="ARBA00001947"/>
    </source>
</evidence>
<evidence type="ECO:0000313" key="11">
    <source>
        <dbReference type="Proteomes" id="UP000562464"/>
    </source>
</evidence>
<dbReference type="InterPro" id="IPR024079">
    <property type="entry name" value="MetalloPept_cat_dom_sf"/>
</dbReference>
<gene>
    <name evidence="10" type="ORF">HNQ37_001171</name>
</gene>
<dbReference type="InterPro" id="IPR008753">
    <property type="entry name" value="Peptidase_M13_N"/>
</dbReference>
<dbReference type="Gene3D" id="3.40.390.10">
    <property type="entry name" value="Collagenase (Catalytic Domain)"/>
    <property type="match status" value="1"/>
</dbReference>
<dbReference type="EC" id="3.4.24.-" evidence="10"/>
<keyword evidence="3" id="KW-0645">Protease</keyword>
<organism evidence="10 11">
    <name type="scientific">Lactovum miscens</name>
    <dbReference type="NCBI Taxonomy" id="190387"/>
    <lineage>
        <taxon>Bacteria</taxon>
        <taxon>Bacillati</taxon>
        <taxon>Bacillota</taxon>
        <taxon>Bacilli</taxon>
        <taxon>Lactobacillales</taxon>
        <taxon>Streptococcaceae</taxon>
        <taxon>Lactovum</taxon>
    </lineage>
</organism>
<accession>A0A841C980</accession>
<evidence type="ECO:0000256" key="6">
    <source>
        <dbReference type="ARBA" id="ARBA00022833"/>
    </source>
</evidence>
<dbReference type="Proteomes" id="UP000562464">
    <property type="component" value="Unassembled WGS sequence"/>
</dbReference>
<feature type="domain" description="Peptidase M13 C-terminal" evidence="8">
    <location>
        <begin position="433"/>
        <end position="624"/>
    </location>
</feature>
<evidence type="ECO:0000259" key="8">
    <source>
        <dbReference type="Pfam" id="PF01431"/>
    </source>
</evidence>
<dbReference type="PANTHER" id="PTHR11733">
    <property type="entry name" value="ZINC METALLOPROTEASE FAMILY M13 NEPRILYSIN-RELATED"/>
    <property type="match status" value="1"/>
</dbReference>
<keyword evidence="4" id="KW-0479">Metal-binding</keyword>
<proteinExistence type="inferred from homology"/>
<dbReference type="AlphaFoldDB" id="A0A841C980"/>
<dbReference type="GO" id="GO:0046872">
    <property type="term" value="F:metal ion binding"/>
    <property type="evidence" value="ECO:0007669"/>
    <property type="project" value="UniProtKB-KW"/>
</dbReference>
<evidence type="ECO:0000256" key="4">
    <source>
        <dbReference type="ARBA" id="ARBA00022723"/>
    </source>
</evidence>
<protein>
    <submittedName>
        <fullName evidence="10">Putative endopeptidase</fullName>
        <ecNumber evidence="10">3.4.24.-</ecNumber>
    </submittedName>
</protein>
<dbReference type="Pfam" id="PF01431">
    <property type="entry name" value="Peptidase_M13"/>
    <property type="match status" value="1"/>
</dbReference>
<sequence>MVRVQDDLFESVNAEWLEKTEIPADKPRIAAFGELEIEIEKRLADDFTEFNEVEPEDEKLRQALRFYKKAGDWKTRNQDDFSAVQSEVKKISQLQNLADMSDHLSDLILHTQASLPFGLSVETDMKDALNHMLVFTGPGLILPDTTYYAKDHPRKKELLDFWEKNVTEILEKLGIDGGAELAKKAVNFDALLVPSANTSEEWAKYPELYRPVDYSDFLKNIDTVNFSSFITEITTKSPEKVVIFEQRFYDSFNSLISEDNWDLIQAWMIVKVALRHVSLLSEDLRVLGGAYQRFLSNIAEARSQVKHQLDVTESYFAQVIGLHYGKKYFGEAAKADVIRMIDVMVSIYKERLDKNTWLSRATIDQAIEKLDAMTVMVGYPEKLPDFYDQLIVGESSLYEDAVKFDQIFTKRHYEKFEEKVDKTEWFMPAHQVNAYNEPSSNQIVFPAAIMQPPFYSFENQTSSQNFGGIGAVIAHEISHSFDNNGAQFDKFGNLGKWWTDEDFAAFEEKQKEMIAQFDGVETEAGKANGRLIVSENIADNGGMSAALYAAEKEDDFSAKEFFSQWATVWRIKSSLEFQQMMLSIDVHAPGKLRANIPPTNFEEFYTAFDVQESDKMYRNPEKRLIIW</sequence>
<dbReference type="PANTHER" id="PTHR11733:SF167">
    <property type="entry name" value="FI17812P1-RELATED"/>
    <property type="match status" value="1"/>
</dbReference>
<evidence type="ECO:0000256" key="5">
    <source>
        <dbReference type="ARBA" id="ARBA00022801"/>
    </source>
</evidence>
<dbReference type="PRINTS" id="PR00786">
    <property type="entry name" value="NEPRILYSIN"/>
</dbReference>
<dbReference type="GO" id="GO:0016485">
    <property type="term" value="P:protein processing"/>
    <property type="evidence" value="ECO:0007669"/>
    <property type="project" value="TreeGrafter"/>
</dbReference>